<keyword evidence="2" id="KW-1185">Reference proteome</keyword>
<evidence type="ECO:0000313" key="2">
    <source>
        <dbReference type="Proteomes" id="UP000051913"/>
    </source>
</evidence>
<proteinExistence type="predicted"/>
<dbReference type="AlphaFoldDB" id="A0A0R3KT98"/>
<reference evidence="1 2" key="1">
    <citation type="submission" date="2014-03" db="EMBL/GenBank/DDBJ databases">
        <title>Bradyrhizobium valentinum sp. nov., isolated from effective nodules of Lupinus mariae-josephae, a lupine endemic of basic-lime soils in Eastern Spain.</title>
        <authorList>
            <person name="Duran D."/>
            <person name="Rey L."/>
            <person name="Navarro A."/>
            <person name="Busquets A."/>
            <person name="Imperial J."/>
            <person name="Ruiz-Argueso T."/>
        </authorList>
    </citation>
    <scope>NUCLEOTIDE SEQUENCE [LARGE SCALE GENOMIC DNA]</scope>
    <source>
        <strain evidence="1 2">LmjM3</strain>
    </source>
</reference>
<organism evidence="1 2">
    <name type="scientific">Bradyrhizobium valentinum</name>
    <dbReference type="NCBI Taxonomy" id="1518501"/>
    <lineage>
        <taxon>Bacteria</taxon>
        <taxon>Pseudomonadati</taxon>
        <taxon>Pseudomonadota</taxon>
        <taxon>Alphaproteobacteria</taxon>
        <taxon>Hyphomicrobiales</taxon>
        <taxon>Nitrobacteraceae</taxon>
        <taxon>Bradyrhizobium</taxon>
    </lineage>
</organism>
<gene>
    <name evidence="1" type="ORF">CP49_17960</name>
</gene>
<dbReference type="EMBL" id="LLXX01000182">
    <property type="protein sequence ID" value="KRQ97743.1"/>
    <property type="molecule type" value="Genomic_DNA"/>
</dbReference>
<comment type="caution">
    <text evidence="1">The sequence shown here is derived from an EMBL/GenBank/DDBJ whole genome shotgun (WGS) entry which is preliminary data.</text>
</comment>
<name>A0A0R3KT98_9BRAD</name>
<evidence type="ECO:0000313" key="1">
    <source>
        <dbReference type="EMBL" id="KRQ97743.1"/>
    </source>
</evidence>
<accession>A0A0R3KT98</accession>
<dbReference type="Proteomes" id="UP000051913">
    <property type="component" value="Unassembled WGS sequence"/>
</dbReference>
<protein>
    <submittedName>
        <fullName evidence="1">Uncharacterized protein</fullName>
    </submittedName>
</protein>
<sequence>MPELLFDHLPQLAQEAFAAFPRHFVQDSHQTSISLRSSTKIRHQDAAASAGIDIRPVPINQRIFGQ</sequence>